<dbReference type="OrthoDB" id="2429546at2759"/>
<dbReference type="PANTHER" id="PTHR31424">
    <property type="entry name" value="PROTEIN CBG23806"/>
    <property type="match status" value="1"/>
</dbReference>
<reference evidence="1" key="1">
    <citation type="submission" date="2020-04" db="EMBL/GenBank/DDBJ databases">
        <authorList>
            <person name="Alioto T."/>
            <person name="Alioto T."/>
            <person name="Gomez Garrido J."/>
        </authorList>
    </citation>
    <scope>NUCLEOTIDE SEQUENCE</scope>
    <source>
        <strain evidence="1">A484AB</strain>
    </source>
</reference>
<dbReference type="EMBL" id="CACRXK020002594">
    <property type="protein sequence ID" value="CAB3995074.1"/>
    <property type="molecule type" value="Genomic_DNA"/>
</dbReference>
<evidence type="ECO:0000313" key="2">
    <source>
        <dbReference type="Proteomes" id="UP001152795"/>
    </source>
</evidence>
<gene>
    <name evidence="1" type="ORF">PACLA_8A018248</name>
</gene>
<evidence type="ECO:0000313" key="1">
    <source>
        <dbReference type="EMBL" id="CAB3995074.1"/>
    </source>
</evidence>
<dbReference type="Proteomes" id="UP001152795">
    <property type="component" value="Unassembled WGS sequence"/>
</dbReference>
<name>A0A6S7GNF2_PARCT</name>
<proteinExistence type="predicted"/>
<organism evidence="1 2">
    <name type="scientific">Paramuricea clavata</name>
    <name type="common">Red gorgonian</name>
    <name type="synonym">Violescent sea-whip</name>
    <dbReference type="NCBI Taxonomy" id="317549"/>
    <lineage>
        <taxon>Eukaryota</taxon>
        <taxon>Metazoa</taxon>
        <taxon>Cnidaria</taxon>
        <taxon>Anthozoa</taxon>
        <taxon>Octocorallia</taxon>
        <taxon>Malacalcyonacea</taxon>
        <taxon>Plexauridae</taxon>
        <taxon>Paramuricea</taxon>
    </lineage>
</organism>
<dbReference type="PANTHER" id="PTHR31424:SF3">
    <property type="entry name" value="RING-TYPE DOMAIN-CONTAINING PROTEIN"/>
    <property type="match status" value="1"/>
</dbReference>
<protein>
    <submittedName>
        <fullName evidence="1">Uncharacterized protein</fullName>
    </submittedName>
</protein>
<sequence length="732" mass="84558">MCSLDVQVQNELKNLSSPPSVGYVLEQRSGDPLLKINVSNKTLLQWRGIKKRIPNVSFLQIYRLVAHDLPFEIKADVPRLEERFRVLSSRVDNQYKGIAGYTREKLLQKAKIIHVYGEELVNVSNLSKRVVEAEQENLNLKEKLKEVDERCEEFLAELMVEKQKLQKKQEAHNIELETLANENKELRSYIDYLESLEESHACSVCDEELKNGGKSLSEVGERQKIRKMKLLATRAEKALWFVESFGVKLHSLSLVDKDGQPKKIDFAECENKKSIFSELSEEDQDKIRGVLFIMDRFCVSDAAYHEFSMSVHGMERSYLVRQCRSDLNKLIHITRTPGNQPGVQMSFKEELHYQLKKKMDEGLINNNGEKVKISGDGAKMSRIANFIVLSFSIISDEEQIMSAYVSGKEDYGVIKVTCGEVFQEINDLIDKKSINVIKITDILERNIINSCIEWDVREAVQHSGPNKHLTNLVAAISNCGVAFSVWQKPNGDKKGSGYYDWSSMVGSDKKRVLKTLPDKLEGLLPENSCHEVIKLWKDFNNLYEHITAWNPSQEVKNSFFEKATEWVKTFLSLGNKEDGYGKHNVTPYIHMLCYHVPRFLKQEMAVKRFTGQGIEKINDIVRSIYHNKSNKHDACSEALLALKRIDRLQHHEREPQKYVKRANNYWDNDIYVQRKKRKRFSVDPREITPESNITINVDDLSIEEIKQKIKSLGIKTRLRSLVKLREFLRAQL</sequence>
<dbReference type="AlphaFoldDB" id="A0A6S7GNF2"/>
<accession>A0A6S7GNF2</accession>
<keyword evidence="2" id="KW-1185">Reference proteome</keyword>
<comment type="caution">
    <text evidence="1">The sequence shown here is derived from an EMBL/GenBank/DDBJ whole genome shotgun (WGS) entry which is preliminary data.</text>
</comment>